<dbReference type="OMA" id="NAWMRID"/>
<dbReference type="SUPFAM" id="SSF55961">
    <property type="entry name" value="Bet v1-like"/>
    <property type="match status" value="1"/>
</dbReference>
<keyword evidence="3" id="KW-1185">Reference proteome</keyword>
<evidence type="ECO:0000313" key="3">
    <source>
        <dbReference type="Proteomes" id="UP000654075"/>
    </source>
</evidence>
<reference evidence="2" key="1">
    <citation type="submission" date="2021-02" db="EMBL/GenBank/DDBJ databases">
        <authorList>
            <person name="Dougan E. K."/>
            <person name="Rhodes N."/>
            <person name="Thang M."/>
            <person name="Chan C."/>
        </authorList>
    </citation>
    <scope>NUCLEOTIDE SEQUENCE</scope>
</reference>
<accession>A0A813DAS5</accession>
<evidence type="ECO:0008006" key="4">
    <source>
        <dbReference type="Google" id="ProtNLM"/>
    </source>
</evidence>
<feature type="region of interest" description="Disordered" evidence="1">
    <location>
        <begin position="1"/>
        <end position="21"/>
    </location>
</feature>
<dbReference type="EMBL" id="CAJNNV010000792">
    <property type="protein sequence ID" value="CAE8583575.1"/>
    <property type="molecule type" value="Genomic_DNA"/>
</dbReference>
<dbReference type="Proteomes" id="UP000654075">
    <property type="component" value="Unassembled WGS sequence"/>
</dbReference>
<organism evidence="2 3">
    <name type="scientific">Polarella glacialis</name>
    <name type="common">Dinoflagellate</name>
    <dbReference type="NCBI Taxonomy" id="89957"/>
    <lineage>
        <taxon>Eukaryota</taxon>
        <taxon>Sar</taxon>
        <taxon>Alveolata</taxon>
        <taxon>Dinophyceae</taxon>
        <taxon>Suessiales</taxon>
        <taxon>Suessiaceae</taxon>
        <taxon>Polarella</taxon>
    </lineage>
</organism>
<proteinExistence type="predicted"/>
<name>A0A813DAS5_POLGL</name>
<comment type="caution">
    <text evidence="2">The sequence shown here is derived from an EMBL/GenBank/DDBJ whole genome shotgun (WGS) entry which is preliminary data.</text>
</comment>
<evidence type="ECO:0000313" key="2">
    <source>
        <dbReference type="EMBL" id="CAE8583575.1"/>
    </source>
</evidence>
<dbReference type="Gene3D" id="3.30.530.20">
    <property type="match status" value="1"/>
</dbReference>
<feature type="compositionally biased region" description="Basic and acidic residues" evidence="1">
    <location>
        <begin position="1"/>
        <end position="13"/>
    </location>
</feature>
<evidence type="ECO:0000256" key="1">
    <source>
        <dbReference type="SAM" id="MobiDB-lite"/>
    </source>
</evidence>
<sequence length="263" mass="29310">MMLFEKQKGREAETTPLEHQTGASLPSVDGILDKCIKLASVADSDGWVTVLQNDWMLLDKKEVPEAERSSSSEIYLRGVWTMNLSVVECCDMMWSFSERRKSWDTNFVSAEILKGTSWHDDDIVVNSEINFGFLMHMAGVPRKLCSRCWRKWDYPSPGIVTSAMIPWSAESDAFDPANPILTLKVLTIGPHPQDAGKCIMTTIESNKMGAMPKWMLSMIMSVTAPQLMKGLEGRYIAGAKQKGDVVDLTPPGFCPARVSRAEL</sequence>
<protein>
    <recommendedName>
        <fullName evidence="4">START domain-containing protein</fullName>
    </recommendedName>
</protein>
<dbReference type="AlphaFoldDB" id="A0A813DAS5"/>
<gene>
    <name evidence="2" type="ORF">PGLA1383_LOCUS2526</name>
</gene>
<dbReference type="InterPro" id="IPR023393">
    <property type="entry name" value="START-like_dom_sf"/>
</dbReference>